<dbReference type="EC" id="2.7.7.7" evidence="2"/>
<comment type="subunit">
    <text evidence="1">Single-chain monomer with multiple functions.</text>
</comment>
<dbReference type="Gene3D" id="3.30.70.370">
    <property type="match status" value="1"/>
</dbReference>
<dbReference type="AlphaFoldDB" id="A0A376NCE7"/>
<accession>A0A376NCE7</accession>
<comment type="catalytic activity">
    <reaction evidence="4">
        <text>DNA(n) + a 2'-deoxyribonucleoside 5'-triphosphate = DNA(n+1) + diphosphate</text>
        <dbReference type="Rhea" id="RHEA:22508"/>
        <dbReference type="Rhea" id="RHEA-COMP:17339"/>
        <dbReference type="Rhea" id="RHEA-COMP:17340"/>
        <dbReference type="ChEBI" id="CHEBI:33019"/>
        <dbReference type="ChEBI" id="CHEBI:61560"/>
        <dbReference type="ChEBI" id="CHEBI:173112"/>
        <dbReference type="EC" id="2.7.7.7"/>
    </reaction>
</comment>
<protein>
    <recommendedName>
        <fullName evidence="2">DNA-directed DNA polymerase</fullName>
        <ecNumber evidence="2">2.7.7.7</ecNumber>
    </recommendedName>
</protein>
<keyword evidence="6" id="KW-0808">Transferase</keyword>
<dbReference type="InterPro" id="IPR001098">
    <property type="entry name" value="DNA-dir_DNA_pol_A_palm_dom"/>
</dbReference>
<dbReference type="InterPro" id="IPR043502">
    <property type="entry name" value="DNA/RNA_pol_sf"/>
</dbReference>
<evidence type="ECO:0000313" key="7">
    <source>
        <dbReference type="Proteomes" id="UP000254052"/>
    </source>
</evidence>
<dbReference type="PANTHER" id="PTHR10133:SF27">
    <property type="entry name" value="DNA POLYMERASE NU"/>
    <property type="match status" value="1"/>
</dbReference>
<dbReference type="GO" id="GO:0003887">
    <property type="term" value="F:DNA-directed DNA polymerase activity"/>
    <property type="evidence" value="ECO:0007669"/>
    <property type="project" value="UniProtKB-EC"/>
</dbReference>
<dbReference type="PANTHER" id="PTHR10133">
    <property type="entry name" value="DNA POLYMERASE I"/>
    <property type="match status" value="1"/>
</dbReference>
<dbReference type="SUPFAM" id="SSF56672">
    <property type="entry name" value="DNA/RNA polymerases"/>
    <property type="match status" value="1"/>
</dbReference>
<proteinExistence type="predicted"/>
<sequence>MQGTAADIIKRAMIAVDAWLQAEQPRVRMIMQVHDELVFEVHKDDVDAVAKQIHQLMENCTRLDVPLLVEVGSGENWDQAH</sequence>
<organism evidence="6 7">
    <name type="scientific">Escherichia coli</name>
    <dbReference type="NCBI Taxonomy" id="562"/>
    <lineage>
        <taxon>Bacteria</taxon>
        <taxon>Pseudomonadati</taxon>
        <taxon>Pseudomonadota</taxon>
        <taxon>Gammaproteobacteria</taxon>
        <taxon>Enterobacterales</taxon>
        <taxon>Enterobacteriaceae</taxon>
        <taxon>Escherichia</taxon>
    </lineage>
</organism>
<dbReference type="Pfam" id="PF00476">
    <property type="entry name" value="DNA_pol_A"/>
    <property type="match status" value="1"/>
</dbReference>
<dbReference type="Proteomes" id="UP000254052">
    <property type="component" value="Unassembled WGS sequence"/>
</dbReference>
<evidence type="ECO:0000313" key="6">
    <source>
        <dbReference type="EMBL" id="STL47909.1"/>
    </source>
</evidence>
<evidence type="ECO:0000256" key="2">
    <source>
        <dbReference type="ARBA" id="ARBA00012417"/>
    </source>
</evidence>
<gene>
    <name evidence="6" type="primary">polA_4</name>
    <name evidence="6" type="ORF">NCTC9962_03425</name>
</gene>
<dbReference type="EMBL" id="UGED01000008">
    <property type="protein sequence ID" value="STL47909.1"/>
    <property type="molecule type" value="Genomic_DNA"/>
</dbReference>
<dbReference type="InterPro" id="IPR002298">
    <property type="entry name" value="DNA_polymerase_A"/>
</dbReference>
<name>A0A376NCE7_ECOLX</name>
<keyword evidence="6" id="KW-0548">Nucleotidyltransferase</keyword>
<feature type="domain" description="DNA-directed DNA polymerase family A palm" evidence="5">
    <location>
        <begin position="1"/>
        <end position="79"/>
    </location>
</feature>
<dbReference type="GO" id="GO:0006261">
    <property type="term" value="P:DNA-templated DNA replication"/>
    <property type="evidence" value="ECO:0007669"/>
    <property type="project" value="InterPro"/>
</dbReference>
<evidence type="ECO:0000256" key="1">
    <source>
        <dbReference type="ARBA" id="ARBA00011541"/>
    </source>
</evidence>
<evidence type="ECO:0000256" key="3">
    <source>
        <dbReference type="ARBA" id="ARBA00022705"/>
    </source>
</evidence>
<reference evidence="6 7" key="1">
    <citation type="submission" date="2018-06" db="EMBL/GenBank/DDBJ databases">
        <authorList>
            <consortium name="Pathogen Informatics"/>
            <person name="Doyle S."/>
        </authorList>
    </citation>
    <scope>NUCLEOTIDE SEQUENCE [LARGE SCALE GENOMIC DNA]</scope>
    <source>
        <strain evidence="6 7">NCTC9962</strain>
    </source>
</reference>
<dbReference type="GO" id="GO:0003677">
    <property type="term" value="F:DNA binding"/>
    <property type="evidence" value="ECO:0007669"/>
    <property type="project" value="InterPro"/>
</dbReference>
<evidence type="ECO:0000256" key="4">
    <source>
        <dbReference type="ARBA" id="ARBA00049244"/>
    </source>
</evidence>
<dbReference type="GO" id="GO:0006302">
    <property type="term" value="P:double-strand break repair"/>
    <property type="evidence" value="ECO:0007669"/>
    <property type="project" value="TreeGrafter"/>
</dbReference>
<evidence type="ECO:0000259" key="5">
    <source>
        <dbReference type="Pfam" id="PF00476"/>
    </source>
</evidence>
<keyword evidence="3" id="KW-0235">DNA replication</keyword>